<dbReference type="Gene3D" id="3.40.630.30">
    <property type="match status" value="1"/>
</dbReference>
<dbReference type="Pfam" id="PF00583">
    <property type="entry name" value="Acetyltransf_1"/>
    <property type="match status" value="1"/>
</dbReference>
<feature type="domain" description="N-acetyltransferase" evidence="3">
    <location>
        <begin position="2"/>
        <end position="168"/>
    </location>
</feature>
<dbReference type="CDD" id="cd04301">
    <property type="entry name" value="NAT_SF"/>
    <property type="match status" value="1"/>
</dbReference>
<evidence type="ECO:0000256" key="1">
    <source>
        <dbReference type="ARBA" id="ARBA00022679"/>
    </source>
</evidence>
<dbReference type="Proteomes" id="UP000681526">
    <property type="component" value="Unassembled WGS sequence"/>
</dbReference>
<keyword evidence="5" id="KW-1185">Reference proteome</keyword>
<keyword evidence="2" id="KW-0012">Acyltransferase</keyword>
<protein>
    <submittedName>
        <fullName evidence="4">Acetyltransferase</fullName>
    </submittedName>
</protein>
<dbReference type="PANTHER" id="PTHR43877">
    <property type="entry name" value="AMINOALKYLPHOSPHONATE N-ACETYLTRANSFERASE-RELATED-RELATED"/>
    <property type="match status" value="1"/>
</dbReference>
<keyword evidence="1" id="KW-0808">Transferase</keyword>
<evidence type="ECO:0000313" key="4">
    <source>
        <dbReference type="EMBL" id="CAG5080268.1"/>
    </source>
</evidence>
<comment type="caution">
    <text evidence="4">The sequence shown here is derived from an EMBL/GenBank/DDBJ whole genome shotgun (WGS) entry which is preliminary data.</text>
</comment>
<evidence type="ECO:0000259" key="3">
    <source>
        <dbReference type="PROSITE" id="PS51186"/>
    </source>
</evidence>
<dbReference type="InterPro" id="IPR016181">
    <property type="entry name" value="Acyl_CoA_acyltransferase"/>
</dbReference>
<reference evidence="4 5" key="1">
    <citation type="submission" date="2021-04" db="EMBL/GenBank/DDBJ databases">
        <authorList>
            <person name="Rakotoarivonina H."/>
        </authorList>
    </citation>
    <scope>NUCLEOTIDE SEQUENCE [LARGE SCALE GENOMIC DNA]</scope>
    <source>
        <strain evidence="4 5">XE</strain>
    </source>
</reference>
<dbReference type="EMBL" id="CAJRAY010000018">
    <property type="protein sequence ID" value="CAG5080268.1"/>
    <property type="molecule type" value="Genomic_DNA"/>
</dbReference>
<dbReference type="PROSITE" id="PS51186">
    <property type="entry name" value="GNAT"/>
    <property type="match status" value="1"/>
</dbReference>
<evidence type="ECO:0000256" key="2">
    <source>
        <dbReference type="ARBA" id="ARBA00023315"/>
    </source>
</evidence>
<evidence type="ECO:0000313" key="5">
    <source>
        <dbReference type="Proteomes" id="UP000681526"/>
    </source>
</evidence>
<dbReference type="InterPro" id="IPR050832">
    <property type="entry name" value="Bact_Acetyltransf"/>
</dbReference>
<name>A0ABM8V1C0_THEXY</name>
<proteinExistence type="predicted"/>
<sequence length="168" mass="18906">MMEVVRATPDHVEGICRVCADGWRATYADMCSPEYIERIIGEFYNEERVLKEVTETGRDWGGYFVAVEDGKVVGAGGGGMIGERSGEVFVLYVAPDRRNEGIGTRLLDAITRQQKAFGAAEQWVSVFKGNQKGIPFYEARGFVFQHEQPSHGNRDGDGYVSVRYRRWI</sequence>
<gene>
    <name evidence="4" type="primary">txxe 316-hat7</name>
    <name evidence="4" type="ORF">TXXE_04120</name>
</gene>
<organism evidence="4 5">
    <name type="scientific">Thermobacillus xylanilyticus</name>
    <dbReference type="NCBI Taxonomy" id="76633"/>
    <lineage>
        <taxon>Bacteria</taxon>
        <taxon>Bacillati</taxon>
        <taxon>Bacillota</taxon>
        <taxon>Bacilli</taxon>
        <taxon>Bacillales</taxon>
        <taxon>Paenibacillaceae</taxon>
        <taxon>Thermobacillus</taxon>
    </lineage>
</organism>
<dbReference type="RefSeq" id="WP_213483580.1">
    <property type="nucleotide sequence ID" value="NZ_CAJRAY010000018.1"/>
</dbReference>
<dbReference type="InterPro" id="IPR000182">
    <property type="entry name" value="GNAT_dom"/>
</dbReference>
<dbReference type="SUPFAM" id="SSF55729">
    <property type="entry name" value="Acyl-CoA N-acyltransferases (Nat)"/>
    <property type="match status" value="1"/>
</dbReference>
<accession>A0ABM8V1C0</accession>